<comment type="similarity">
    <text evidence="1">Belongs to the sigma-70 factor family. ECF subfamily.</text>
</comment>
<evidence type="ECO:0000256" key="1">
    <source>
        <dbReference type="ARBA" id="ARBA00010641"/>
    </source>
</evidence>
<feature type="domain" description="RNA polymerase sigma-70 region 2" evidence="6">
    <location>
        <begin position="27"/>
        <end position="94"/>
    </location>
</feature>
<dbReference type="SUPFAM" id="SSF88946">
    <property type="entry name" value="Sigma2 domain of RNA polymerase sigma factors"/>
    <property type="match status" value="1"/>
</dbReference>
<dbReference type="CDD" id="cd06171">
    <property type="entry name" value="Sigma70_r4"/>
    <property type="match status" value="1"/>
</dbReference>
<sequence length="220" mass="24235">MVDDARSDAALWLEATSGTESSFGVVYDRYRARIFRKAYSRVLDRTDAEDVVAVVFLEAWRRRRDVRFVDGSLLPWLLVVTTNVSLNTERSGRRYRRLLAKLPAAEHAVDPSHEVGDRLDSERMSQQITAALQRLGANDRRIVDLCLVDQLPMAAVASVLDLPVGTVKSRLSRARAKLQAELGSLREPGEAPAPSAAATSTDTPSTEAPSSDDLGMEVTR</sequence>
<proteinExistence type="inferred from homology"/>
<keyword evidence="2" id="KW-0805">Transcription regulation</keyword>
<comment type="caution">
    <text evidence="8">The sequence shown here is derived from an EMBL/GenBank/DDBJ whole genome shotgun (WGS) entry which is preliminary data.</text>
</comment>
<organism evidence="8 9">
    <name type="scientific">Agromyces fucosus</name>
    <dbReference type="NCBI Taxonomy" id="41985"/>
    <lineage>
        <taxon>Bacteria</taxon>
        <taxon>Bacillati</taxon>
        <taxon>Actinomycetota</taxon>
        <taxon>Actinomycetes</taxon>
        <taxon>Micrococcales</taxon>
        <taxon>Microbacteriaceae</taxon>
        <taxon>Agromyces</taxon>
    </lineage>
</organism>
<evidence type="ECO:0000313" key="8">
    <source>
        <dbReference type="EMBL" id="RXZ47739.1"/>
    </source>
</evidence>
<dbReference type="EMBL" id="SDPO01000003">
    <property type="protein sequence ID" value="RXZ47739.1"/>
    <property type="molecule type" value="Genomic_DNA"/>
</dbReference>
<reference evidence="8 9" key="1">
    <citation type="submission" date="2019-01" db="EMBL/GenBank/DDBJ databases">
        <authorList>
            <person name="Li J."/>
        </authorList>
    </citation>
    <scope>NUCLEOTIDE SEQUENCE [LARGE SCALE GENOMIC DNA]</scope>
    <source>
        <strain evidence="8 9">CCUG 35506</strain>
    </source>
</reference>
<dbReference type="Pfam" id="PF04542">
    <property type="entry name" value="Sigma70_r2"/>
    <property type="match status" value="1"/>
</dbReference>
<dbReference type="RefSeq" id="WP_115961133.1">
    <property type="nucleotide sequence ID" value="NZ_SDPO01000003.1"/>
</dbReference>
<dbReference type="InterPro" id="IPR013324">
    <property type="entry name" value="RNA_pol_sigma_r3/r4-like"/>
</dbReference>
<dbReference type="GO" id="GO:0003677">
    <property type="term" value="F:DNA binding"/>
    <property type="evidence" value="ECO:0007669"/>
    <property type="project" value="InterPro"/>
</dbReference>
<keyword evidence="9" id="KW-1185">Reference proteome</keyword>
<feature type="compositionally biased region" description="Low complexity" evidence="5">
    <location>
        <begin position="190"/>
        <end position="213"/>
    </location>
</feature>
<evidence type="ECO:0000256" key="4">
    <source>
        <dbReference type="ARBA" id="ARBA00023163"/>
    </source>
</evidence>
<dbReference type="Pfam" id="PF08281">
    <property type="entry name" value="Sigma70_r4_2"/>
    <property type="match status" value="1"/>
</dbReference>
<dbReference type="Gene3D" id="1.10.10.10">
    <property type="entry name" value="Winged helix-like DNA-binding domain superfamily/Winged helix DNA-binding domain"/>
    <property type="match status" value="1"/>
</dbReference>
<gene>
    <name evidence="8" type="ORF">ESP57_14495</name>
</gene>
<protein>
    <submittedName>
        <fullName evidence="8">RNA polymerase sigma factor</fullName>
    </submittedName>
</protein>
<accession>A0A4Q2JMA5</accession>
<name>A0A4Q2JMA5_9MICO</name>
<dbReference type="NCBIfam" id="TIGR02937">
    <property type="entry name" value="sigma70-ECF"/>
    <property type="match status" value="1"/>
</dbReference>
<evidence type="ECO:0000256" key="5">
    <source>
        <dbReference type="SAM" id="MobiDB-lite"/>
    </source>
</evidence>
<dbReference type="InterPro" id="IPR039425">
    <property type="entry name" value="RNA_pol_sigma-70-like"/>
</dbReference>
<feature type="domain" description="RNA polymerase sigma factor 70 region 4 type 2" evidence="7">
    <location>
        <begin position="126"/>
        <end position="178"/>
    </location>
</feature>
<dbReference type="SUPFAM" id="SSF88659">
    <property type="entry name" value="Sigma3 and sigma4 domains of RNA polymerase sigma factors"/>
    <property type="match status" value="1"/>
</dbReference>
<dbReference type="PANTHER" id="PTHR43133">
    <property type="entry name" value="RNA POLYMERASE ECF-TYPE SIGMA FACTO"/>
    <property type="match status" value="1"/>
</dbReference>
<dbReference type="InterPro" id="IPR013249">
    <property type="entry name" value="RNA_pol_sigma70_r4_t2"/>
</dbReference>
<evidence type="ECO:0000259" key="7">
    <source>
        <dbReference type="Pfam" id="PF08281"/>
    </source>
</evidence>
<dbReference type="Gene3D" id="1.10.1740.10">
    <property type="match status" value="1"/>
</dbReference>
<evidence type="ECO:0000313" key="9">
    <source>
        <dbReference type="Proteomes" id="UP000292935"/>
    </source>
</evidence>
<dbReference type="GO" id="GO:0006352">
    <property type="term" value="P:DNA-templated transcription initiation"/>
    <property type="evidence" value="ECO:0007669"/>
    <property type="project" value="InterPro"/>
</dbReference>
<dbReference type="OrthoDB" id="3747638at2"/>
<evidence type="ECO:0000256" key="2">
    <source>
        <dbReference type="ARBA" id="ARBA00023015"/>
    </source>
</evidence>
<evidence type="ECO:0000256" key="3">
    <source>
        <dbReference type="ARBA" id="ARBA00023082"/>
    </source>
</evidence>
<keyword evidence="4" id="KW-0804">Transcription</keyword>
<dbReference type="AlphaFoldDB" id="A0A4Q2JMA5"/>
<evidence type="ECO:0000259" key="6">
    <source>
        <dbReference type="Pfam" id="PF04542"/>
    </source>
</evidence>
<keyword evidence="3" id="KW-0731">Sigma factor</keyword>
<dbReference type="InterPro" id="IPR014284">
    <property type="entry name" value="RNA_pol_sigma-70_dom"/>
</dbReference>
<dbReference type="InterPro" id="IPR036388">
    <property type="entry name" value="WH-like_DNA-bd_sf"/>
</dbReference>
<dbReference type="Proteomes" id="UP000292935">
    <property type="component" value="Unassembled WGS sequence"/>
</dbReference>
<dbReference type="InterPro" id="IPR007627">
    <property type="entry name" value="RNA_pol_sigma70_r2"/>
</dbReference>
<dbReference type="PANTHER" id="PTHR43133:SF25">
    <property type="entry name" value="RNA POLYMERASE SIGMA FACTOR RFAY-RELATED"/>
    <property type="match status" value="1"/>
</dbReference>
<feature type="region of interest" description="Disordered" evidence="5">
    <location>
        <begin position="181"/>
        <end position="220"/>
    </location>
</feature>
<dbReference type="GO" id="GO:0016987">
    <property type="term" value="F:sigma factor activity"/>
    <property type="evidence" value="ECO:0007669"/>
    <property type="project" value="UniProtKB-KW"/>
</dbReference>
<dbReference type="InterPro" id="IPR013325">
    <property type="entry name" value="RNA_pol_sigma_r2"/>
</dbReference>